<evidence type="ECO:0000256" key="8">
    <source>
        <dbReference type="ARBA" id="ARBA00023136"/>
    </source>
</evidence>
<feature type="transmembrane region" description="Helical" evidence="11">
    <location>
        <begin position="315"/>
        <end position="334"/>
    </location>
</feature>
<evidence type="ECO:0000256" key="10">
    <source>
        <dbReference type="SAM" id="MobiDB-lite"/>
    </source>
</evidence>
<evidence type="ECO:0000259" key="16">
    <source>
        <dbReference type="Pfam" id="PF20501"/>
    </source>
</evidence>
<evidence type="ECO:0000256" key="2">
    <source>
        <dbReference type="ARBA" id="ARBA00022448"/>
    </source>
</evidence>
<evidence type="ECO:0000256" key="6">
    <source>
        <dbReference type="ARBA" id="ARBA00022989"/>
    </source>
</evidence>
<feature type="transmembrane region" description="Helical" evidence="11">
    <location>
        <begin position="534"/>
        <end position="557"/>
    </location>
</feature>
<evidence type="ECO:0000256" key="11">
    <source>
        <dbReference type="SAM" id="Phobius"/>
    </source>
</evidence>
<dbReference type="InterPro" id="IPR050616">
    <property type="entry name" value="CPA3_Na-H_Antiporter_A"/>
</dbReference>
<feature type="transmembrane region" description="Helical" evidence="11">
    <location>
        <begin position="974"/>
        <end position="998"/>
    </location>
</feature>
<keyword evidence="2" id="KW-0813">Transport</keyword>
<proteinExistence type="predicted"/>
<feature type="transmembrane region" description="Helical" evidence="11">
    <location>
        <begin position="144"/>
        <end position="165"/>
    </location>
</feature>
<keyword evidence="6 11" id="KW-1133">Transmembrane helix</keyword>
<dbReference type="InterPro" id="IPR001750">
    <property type="entry name" value="ND/Mrp_TM"/>
</dbReference>
<feature type="domain" description="Na+/H+ antiporter MnhB subunit-related protein" evidence="14">
    <location>
        <begin position="872"/>
        <end position="995"/>
    </location>
</feature>
<dbReference type="Pfam" id="PF00361">
    <property type="entry name" value="Proton_antipo_M"/>
    <property type="match status" value="1"/>
</dbReference>
<feature type="transmembrane region" description="Helical" evidence="11">
    <location>
        <begin position="385"/>
        <end position="408"/>
    </location>
</feature>
<comment type="subcellular location">
    <subcellularLocation>
        <location evidence="1">Cell membrane</location>
        <topology evidence="1">Multi-pass membrane protein</topology>
    </subcellularLocation>
    <subcellularLocation>
        <location evidence="9">Membrane</location>
        <topology evidence="9">Multi-pass membrane protein</topology>
    </subcellularLocation>
</comment>
<feature type="transmembrane region" description="Helical" evidence="11">
    <location>
        <begin position="219"/>
        <end position="237"/>
    </location>
</feature>
<dbReference type="EMBL" id="BMLQ01000007">
    <property type="protein sequence ID" value="GGO47675.1"/>
    <property type="molecule type" value="Genomic_DNA"/>
</dbReference>
<dbReference type="Pfam" id="PF13244">
    <property type="entry name" value="MbhD"/>
    <property type="match status" value="1"/>
</dbReference>
<reference evidence="18" key="1">
    <citation type="journal article" date="2019" name="Int. J. Syst. Evol. Microbiol.">
        <title>The Global Catalogue of Microorganisms (GCM) 10K type strain sequencing project: providing services to taxonomists for standard genome sequencing and annotation.</title>
        <authorList>
            <consortium name="The Broad Institute Genomics Platform"/>
            <consortium name="The Broad Institute Genome Sequencing Center for Infectious Disease"/>
            <person name="Wu L."/>
            <person name="Ma J."/>
        </authorList>
    </citation>
    <scope>NUCLEOTIDE SEQUENCE [LARGE SCALE GENOMIC DNA]</scope>
    <source>
        <strain evidence="18">CGMCC 1.7064</strain>
    </source>
</reference>
<keyword evidence="5 9" id="KW-0812">Transmembrane</keyword>
<evidence type="ECO:0000313" key="17">
    <source>
        <dbReference type="EMBL" id="GGO47675.1"/>
    </source>
</evidence>
<evidence type="ECO:0000256" key="4">
    <source>
        <dbReference type="ARBA" id="ARBA00022475"/>
    </source>
</evidence>
<evidence type="ECO:0000259" key="15">
    <source>
        <dbReference type="Pfam" id="PF13244"/>
    </source>
</evidence>
<dbReference type="Pfam" id="PF04039">
    <property type="entry name" value="MnhB"/>
    <property type="match status" value="1"/>
</dbReference>
<evidence type="ECO:0000259" key="14">
    <source>
        <dbReference type="Pfam" id="PF04039"/>
    </source>
</evidence>
<feature type="transmembrane region" description="Helical" evidence="11">
    <location>
        <begin position="492"/>
        <end position="514"/>
    </location>
</feature>
<evidence type="ECO:0000256" key="3">
    <source>
        <dbReference type="ARBA" id="ARBA00022449"/>
    </source>
</evidence>
<feature type="transmembrane region" description="Helical" evidence="11">
    <location>
        <begin position="121"/>
        <end position="138"/>
    </location>
</feature>
<dbReference type="Pfam" id="PF20501">
    <property type="entry name" value="MbhE"/>
    <property type="match status" value="1"/>
</dbReference>
<dbReference type="RefSeq" id="WP_188806531.1">
    <property type="nucleotide sequence ID" value="NZ_BAAAOU010000002.1"/>
</dbReference>
<dbReference type="InterPro" id="IPR046806">
    <property type="entry name" value="MrpA_C/MbhE"/>
</dbReference>
<feature type="transmembrane region" description="Helical" evidence="11">
    <location>
        <begin position="286"/>
        <end position="308"/>
    </location>
</feature>
<evidence type="ECO:0000256" key="7">
    <source>
        <dbReference type="ARBA" id="ARBA00023065"/>
    </source>
</evidence>
<dbReference type="PANTHER" id="PTHR43373:SF1">
    <property type="entry name" value="NA(+)_H(+) ANTIPORTER SUBUNIT A"/>
    <property type="match status" value="1"/>
</dbReference>
<keyword evidence="18" id="KW-1185">Reference proteome</keyword>
<feature type="transmembrane region" description="Helical" evidence="11">
    <location>
        <begin position="89"/>
        <end position="109"/>
    </location>
</feature>
<feature type="transmembrane region" description="Helical" evidence="11">
    <location>
        <begin position="244"/>
        <end position="266"/>
    </location>
</feature>
<keyword evidence="7" id="KW-0406">Ion transport</keyword>
<keyword evidence="8 11" id="KW-0472">Membrane</keyword>
<sequence length="1079" mass="113238">MLTVLIALFAMALVAPLVFRVADRNGFYILAAVPAAGFVWLLFQLPAVLEAQEAVNAGASPPAAAPGGLVQTYEWIPDLGINLSFRMDALAAFMGLIVLGVGALVLAYCARYFTVNEPRNAAFGAQLIAFAGAMFGLVTTDDLMVLYTFWELTSVLSFLLIGYSAHRIFARRSAIQALIVTTFGGLAMLVGLVMLGQAAGTYRLSEIVARGQELMAGPYGGAFMEWAIVLVLVGALSKSAQAPFHFWLPAAMAAPTPVSAYLHAAAMVKAGVYLVARLAPAFAESGWWQALVLGVGLWTMLVGGWRALRQTDIKLVLAYGTVSQLGFLMVANGLGNQDAAMAGLSMLVAHALFKAPLFMVVGIIDHEAGTRDLAKLSGVGRNHPWLTTTAVICAASMAGIPPLFGFVAKESVLESLQHWAEAGSGGGLWATVWAWTPLVVVALGSVLTVAYSARFVWGAFASKKLRTDGELKAVADTRFHGPVTAGALGPSALLALACVVGAFIPTVMDALPVAFGGSMAALDPGAEPAHLALWHGFTPILAISVGIVLLGLALYAIKDGVARFQEAVPSWVDAQRLYRSALRGLDDVAVWVTGRTQRGSLSFYLFIILAVAFVAPLLALLFPHEHDGGAGMAASLFSSANWTWGDSLAQILVGAAIITGAIAAIRARKRFMAVLLVSVCGYGLAAIFALQGAPDLALTQLLVESIVLVAMVLGLRVLPAGWYTRDRTNIRWAHALLGILFGLVMIWVAITVMASRTADPISLEMPQLAYEDGGGANIVNVLLVDIRAWDTFGELTVLAAAATGVASLIFIQHRDRRTGDLDKVASGSVGRYSPTGPDESRQLAALRKFAIVDEDQWLVAGRTVAPERRSIIFEVVTRLVFHVIILLSIYLLLAGHNTPGGGFAGGLIAGLALTIRYLAGGRYELEQAMPIPAGVLLGSGLALAAVTGMVPLFFGGQVFQSAIIEFTLPVLGHVKFVSATIFDIGVYLVVVGLVIDVLRSLGSEVDRRHEVETTALVEAEKRRREARAGLAAATSTAATSTTATAAGTVTSTSTSNATTTGSTGASGTTGTTGTGTVTP</sequence>
<feature type="transmembrane region" description="Helical" evidence="11">
    <location>
        <begin position="603"/>
        <end position="622"/>
    </location>
</feature>
<feature type="transmembrane region" description="Helical" evidence="11">
    <location>
        <begin position="642"/>
        <end position="664"/>
    </location>
</feature>
<feature type="domain" description="MrpA C-terminal/MbhE" evidence="16">
    <location>
        <begin position="732"/>
        <end position="809"/>
    </location>
</feature>
<keyword evidence="3" id="KW-0050">Antiport</keyword>
<feature type="domain" description="NADH:quinone oxidoreductase/Mrp antiporter transmembrane" evidence="12">
    <location>
        <begin position="141"/>
        <end position="419"/>
    </location>
</feature>
<feature type="transmembrane region" description="Helical" evidence="11">
    <location>
        <begin position="428"/>
        <end position="457"/>
    </location>
</feature>
<evidence type="ECO:0000259" key="12">
    <source>
        <dbReference type="Pfam" id="PF00361"/>
    </source>
</evidence>
<feature type="transmembrane region" description="Helical" evidence="11">
    <location>
        <begin position="899"/>
        <end position="919"/>
    </location>
</feature>
<dbReference type="InterPro" id="IPR007182">
    <property type="entry name" value="MnhB"/>
</dbReference>
<feature type="region of interest" description="Disordered" evidence="10">
    <location>
        <begin position="1042"/>
        <end position="1079"/>
    </location>
</feature>
<feature type="transmembrane region" description="Helical" evidence="11">
    <location>
        <begin position="340"/>
        <end position="364"/>
    </location>
</feature>
<evidence type="ECO:0000256" key="9">
    <source>
        <dbReference type="RuleBase" id="RU000320"/>
    </source>
</evidence>
<feature type="transmembrane region" description="Helical" evidence="11">
    <location>
        <begin position="696"/>
        <end position="718"/>
    </location>
</feature>
<gene>
    <name evidence="17" type="ORF">GCM10010977_25490</name>
</gene>
<accession>A0ABQ2M640</accession>
<feature type="domain" description="NADH-Ubiquinone oxidoreductase (complex I) chain 5 N-terminal" evidence="13">
    <location>
        <begin position="76"/>
        <end position="121"/>
    </location>
</feature>
<evidence type="ECO:0000256" key="5">
    <source>
        <dbReference type="ARBA" id="ARBA00022692"/>
    </source>
</evidence>
<dbReference type="InterPro" id="IPR001516">
    <property type="entry name" value="Proton_antipo_N"/>
</dbReference>
<dbReference type="InterPro" id="IPR025383">
    <property type="entry name" value="MrpA_C/MbhD"/>
</dbReference>
<evidence type="ECO:0000259" key="13">
    <source>
        <dbReference type="Pfam" id="PF00662"/>
    </source>
</evidence>
<evidence type="ECO:0000256" key="1">
    <source>
        <dbReference type="ARBA" id="ARBA00004651"/>
    </source>
</evidence>
<protein>
    <submittedName>
        <fullName evidence="17">Monovalent cation/H+ antiporter subunit A</fullName>
    </submittedName>
</protein>
<dbReference type="NCBIfam" id="NF009284">
    <property type="entry name" value="PRK12644.1"/>
    <property type="match status" value="1"/>
</dbReference>
<dbReference type="Pfam" id="PF00662">
    <property type="entry name" value="Proton_antipo_N"/>
    <property type="match status" value="1"/>
</dbReference>
<feature type="transmembrane region" description="Helical" evidence="11">
    <location>
        <begin position="177"/>
        <end position="199"/>
    </location>
</feature>
<organism evidence="17 18">
    <name type="scientific">Citricoccus zhacaiensis</name>
    <dbReference type="NCBI Taxonomy" id="489142"/>
    <lineage>
        <taxon>Bacteria</taxon>
        <taxon>Bacillati</taxon>
        <taxon>Actinomycetota</taxon>
        <taxon>Actinomycetes</taxon>
        <taxon>Micrococcales</taxon>
        <taxon>Micrococcaceae</taxon>
        <taxon>Citricoccus</taxon>
    </lineage>
</organism>
<feature type="domain" description="MrpA C-terminal/MbhD" evidence="15">
    <location>
        <begin position="656"/>
        <end position="719"/>
    </location>
</feature>
<feature type="transmembrane region" description="Helical" evidence="11">
    <location>
        <begin position="931"/>
        <end position="954"/>
    </location>
</feature>
<comment type="caution">
    <text evidence="17">The sequence shown here is derived from an EMBL/GenBank/DDBJ whole genome shotgun (WGS) entry which is preliminary data.</text>
</comment>
<feature type="transmembrane region" description="Helical" evidence="11">
    <location>
        <begin position="730"/>
        <end position="750"/>
    </location>
</feature>
<feature type="transmembrane region" description="Helical" evidence="11">
    <location>
        <begin position="792"/>
        <end position="811"/>
    </location>
</feature>
<feature type="transmembrane region" description="Helical" evidence="11">
    <location>
        <begin position="871"/>
        <end position="893"/>
    </location>
</feature>
<feature type="transmembrane region" description="Helical" evidence="11">
    <location>
        <begin position="671"/>
        <end position="690"/>
    </location>
</feature>
<evidence type="ECO:0000313" key="18">
    <source>
        <dbReference type="Proteomes" id="UP000642509"/>
    </source>
</evidence>
<dbReference type="PRINTS" id="PR01434">
    <property type="entry name" value="NADHDHGNASE5"/>
</dbReference>
<dbReference type="Proteomes" id="UP000642509">
    <property type="component" value="Unassembled WGS sequence"/>
</dbReference>
<name>A0ABQ2M640_9MICC</name>
<dbReference type="PANTHER" id="PTHR43373">
    <property type="entry name" value="NA(+)/H(+) ANTIPORTER SUBUNIT"/>
    <property type="match status" value="1"/>
</dbReference>
<keyword evidence="4" id="KW-1003">Cell membrane</keyword>